<evidence type="ECO:0000256" key="4">
    <source>
        <dbReference type="ARBA" id="ARBA00023172"/>
    </source>
</evidence>
<dbReference type="PANTHER" id="PTHR30349">
    <property type="entry name" value="PHAGE INTEGRASE-RELATED"/>
    <property type="match status" value="1"/>
</dbReference>
<dbReference type="InterPro" id="IPR002104">
    <property type="entry name" value="Integrase_catalytic"/>
</dbReference>
<dbReference type="Pfam" id="PF00589">
    <property type="entry name" value="Phage_integrase"/>
    <property type="match status" value="1"/>
</dbReference>
<protein>
    <submittedName>
        <fullName evidence="6">Integron integrase</fullName>
    </submittedName>
</protein>
<dbReference type="InterPro" id="IPR050090">
    <property type="entry name" value="Tyrosine_recombinase_XerCD"/>
</dbReference>
<feature type="domain" description="Tyr recombinase" evidence="5">
    <location>
        <begin position="252"/>
        <end position="428"/>
    </location>
</feature>
<dbReference type="EMBL" id="AB750400">
    <property type="protein sequence ID" value="BAM62439.1"/>
    <property type="molecule type" value="Genomic_DNA"/>
</dbReference>
<dbReference type="Pfam" id="PF13495">
    <property type="entry name" value="Phage_int_SAM_4"/>
    <property type="match status" value="2"/>
</dbReference>
<dbReference type="InterPro" id="IPR013762">
    <property type="entry name" value="Integrase-like_cat_sf"/>
</dbReference>
<dbReference type="InterPro" id="IPR011946">
    <property type="entry name" value="Integrase_integron-type"/>
</dbReference>
<evidence type="ECO:0000256" key="3">
    <source>
        <dbReference type="ARBA" id="ARBA00023125"/>
    </source>
</evidence>
<evidence type="ECO:0000256" key="1">
    <source>
        <dbReference type="ARBA" id="ARBA00008857"/>
    </source>
</evidence>
<dbReference type="AlphaFoldDB" id="K0J2Z0"/>
<dbReference type="GO" id="GO:0006310">
    <property type="term" value="P:DNA recombination"/>
    <property type="evidence" value="ECO:0007669"/>
    <property type="project" value="UniProtKB-KW"/>
</dbReference>
<keyword evidence="2" id="KW-0229">DNA integration</keyword>
<dbReference type="InterPro" id="IPR011010">
    <property type="entry name" value="DNA_brk_join_enz"/>
</dbReference>
<proteinExistence type="inferred from homology"/>
<reference evidence="6" key="1">
    <citation type="submission" date="2012-09" db="EMBL/GenBank/DDBJ databases">
        <authorList>
            <person name="Elsaied H.E."/>
            <person name="Maruyama A."/>
        </authorList>
    </citation>
    <scope>NUCLEOTIDE SEQUENCE</scope>
</reference>
<comment type="similarity">
    <text evidence="1">Belongs to the 'phage' integrase family.</text>
</comment>
<reference evidence="6" key="2">
    <citation type="journal article" date="2014" name="FEMS Microbiol. Ecol.">
        <title>Novel integrons and gene cassettes from a Cascadian submarine gas-hydrate-bearing core.</title>
        <authorList>
            <person name="Elsaied H."/>
            <person name="Stokes H.W."/>
            <person name="Yoshioka H."/>
            <person name="Mitani Y."/>
            <person name="Maruyama A."/>
        </authorList>
    </citation>
    <scope>NUCLEOTIDE SEQUENCE</scope>
</reference>
<dbReference type="PANTHER" id="PTHR30349:SF64">
    <property type="entry name" value="PROPHAGE INTEGRASE INTD-RELATED"/>
    <property type="match status" value="1"/>
</dbReference>
<keyword evidence="3" id="KW-0238">DNA-binding</keyword>
<dbReference type="InterPro" id="IPR010998">
    <property type="entry name" value="Integrase_recombinase_N"/>
</dbReference>
<feature type="non-terminal residue" evidence="6">
    <location>
        <position position="428"/>
    </location>
</feature>
<dbReference type="Gene3D" id="1.10.443.10">
    <property type="entry name" value="Intergrase catalytic core"/>
    <property type="match status" value="1"/>
</dbReference>
<dbReference type="SUPFAM" id="SSF56349">
    <property type="entry name" value="DNA breaking-rejoining enzymes"/>
    <property type="match status" value="1"/>
</dbReference>
<dbReference type="InterPro" id="IPR004107">
    <property type="entry name" value="Integrase_SAM-like_N"/>
</dbReference>
<accession>K0J2Z0</accession>
<organism evidence="6">
    <name type="scientific">uncultured microorganism</name>
    <dbReference type="NCBI Taxonomy" id="358574"/>
    <lineage>
        <taxon>unclassified sequences</taxon>
        <taxon>environmental samples</taxon>
    </lineage>
</organism>
<evidence type="ECO:0000259" key="5">
    <source>
        <dbReference type="PROSITE" id="PS51898"/>
    </source>
</evidence>
<dbReference type="GO" id="GO:0015074">
    <property type="term" value="P:DNA integration"/>
    <property type="evidence" value="ECO:0007669"/>
    <property type="project" value="UniProtKB-KW"/>
</dbReference>
<dbReference type="PROSITE" id="PS51898">
    <property type="entry name" value="TYR_RECOMBINASE"/>
    <property type="match status" value="1"/>
</dbReference>
<dbReference type="NCBIfam" id="TIGR02249">
    <property type="entry name" value="integrase_gron"/>
    <property type="match status" value="1"/>
</dbReference>
<feature type="non-terminal residue" evidence="6">
    <location>
        <position position="1"/>
    </location>
</feature>
<sequence length="428" mass="49139">HHICYHYVRGGVFPSNGQRMKKRAGGLSGRMMALRRAFDKSLRLSGVPDEKLKWHRLWVRRFYHFLPEKPLPLRKASDVRFFLDTLNSNGKLTPYQRDQASEALRILYQVVLACPWAREWPPRLVVSDGNTRNHRVVAHGPSPPPHPHEGTGAGGHIERLRKELRVRHYALRTEKVYVHWVGRFLAWRRDRPRGEETAVAVRSFLEDLAIRGKVAAATQRQALNAIAFHLHKVEGIPMGDIRDFTYARSPRHLPVVLSRPEMEGLLAVLPPSCLLPGGLLYGSGLRLMEALRLRVKDVDFDRSQITVRDGKGKKDRVTVLPERYRVPLEEHLGDVRDVHRRDLDLGFGSATFWPGLERKCPRAPREWPRQFVFPSSRLTVDPITRTARRHHLHHTALQRAVKEAAARAGIAKRVTCHTLRHTFATHLL</sequence>
<dbReference type="GO" id="GO:0003677">
    <property type="term" value="F:DNA binding"/>
    <property type="evidence" value="ECO:0007669"/>
    <property type="project" value="UniProtKB-KW"/>
</dbReference>
<gene>
    <name evidence="6" type="primary">intI</name>
</gene>
<evidence type="ECO:0000313" key="6">
    <source>
        <dbReference type="EMBL" id="BAM62439.1"/>
    </source>
</evidence>
<name>K0J2Z0_9ZZZZ</name>
<dbReference type="Gene3D" id="1.10.150.130">
    <property type="match status" value="2"/>
</dbReference>
<keyword evidence="4" id="KW-0233">DNA recombination</keyword>
<evidence type="ECO:0000256" key="2">
    <source>
        <dbReference type="ARBA" id="ARBA00022908"/>
    </source>
</evidence>